<evidence type="ECO:0000313" key="2">
    <source>
        <dbReference type="EMBL" id="CAK0813200.1"/>
    </source>
</evidence>
<comment type="caution">
    <text evidence="2">The sequence shown here is derived from an EMBL/GenBank/DDBJ whole genome shotgun (WGS) entry which is preliminary data.</text>
</comment>
<organism evidence="2 3">
    <name type="scientific">Prorocentrum cordatum</name>
    <dbReference type="NCBI Taxonomy" id="2364126"/>
    <lineage>
        <taxon>Eukaryota</taxon>
        <taxon>Sar</taxon>
        <taxon>Alveolata</taxon>
        <taxon>Dinophyceae</taxon>
        <taxon>Prorocentrales</taxon>
        <taxon>Prorocentraceae</taxon>
        <taxon>Prorocentrum</taxon>
    </lineage>
</organism>
<reference evidence="2" key="1">
    <citation type="submission" date="2023-10" db="EMBL/GenBank/DDBJ databases">
        <authorList>
            <person name="Chen Y."/>
            <person name="Shah S."/>
            <person name="Dougan E. K."/>
            <person name="Thang M."/>
            <person name="Chan C."/>
        </authorList>
    </citation>
    <scope>NUCLEOTIDE SEQUENCE [LARGE SCALE GENOMIC DNA]</scope>
</reference>
<evidence type="ECO:0000256" key="1">
    <source>
        <dbReference type="SAM" id="MobiDB-lite"/>
    </source>
</evidence>
<dbReference type="EMBL" id="CAUYUJ010005324">
    <property type="protein sequence ID" value="CAK0813200.1"/>
    <property type="molecule type" value="Genomic_DNA"/>
</dbReference>
<dbReference type="Proteomes" id="UP001189429">
    <property type="component" value="Unassembled WGS sequence"/>
</dbReference>
<sequence length="201" mass="21307">MRVGWHAAGDVEIVMVRDAPWRTESERSTGAPSSRGGAAAPGAGRRARGARGEPGARRQAGPPPREQGSEEEEGGNALRGAPGCGGHEASERHPVGLQRSERSASSFLLLLFLVFSPLSRRPGPPGGTSGAAPGRARERGPARIQEIRAGRQKFLFMLFFLLRIRPVGSPTSGSFRLPAPSAAQSSRGRRARCFLRLAGPE</sequence>
<feature type="compositionally biased region" description="Basic and acidic residues" evidence="1">
    <location>
        <begin position="88"/>
        <end position="98"/>
    </location>
</feature>
<gene>
    <name evidence="2" type="ORF">PCOR1329_LOCUS17208</name>
</gene>
<keyword evidence="3" id="KW-1185">Reference proteome</keyword>
<name>A0ABN9R4E7_9DINO</name>
<feature type="region of interest" description="Disordered" evidence="1">
    <location>
        <begin position="17"/>
        <end position="98"/>
    </location>
</feature>
<accession>A0ABN9R4E7</accession>
<evidence type="ECO:0000313" key="3">
    <source>
        <dbReference type="Proteomes" id="UP001189429"/>
    </source>
</evidence>
<feature type="compositionally biased region" description="Low complexity" evidence="1">
    <location>
        <begin position="30"/>
        <end position="44"/>
    </location>
</feature>
<protein>
    <submittedName>
        <fullName evidence="2">Uncharacterized protein</fullName>
    </submittedName>
</protein>
<feature type="region of interest" description="Disordered" evidence="1">
    <location>
        <begin position="120"/>
        <end position="140"/>
    </location>
</feature>
<proteinExistence type="predicted"/>